<dbReference type="PANTHER" id="PTHR43122">
    <property type="entry name" value="FERREDOXIN SUBUNIT OF PYRUVATE:FLAVODOXIN OXIDOREDUCTASE-RELATED"/>
    <property type="match status" value="1"/>
</dbReference>
<evidence type="ECO:0000313" key="5">
    <source>
        <dbReference type="EMBL" id="QCT73394.1"/>
    </source>
</evidence>
<dbReference type="Gene3D" id="3.30.70.20">
    <property type="match status" value="1"/>
</dbReference>
<dbReference type="RefSeq" id="WP_013381722.1">
    <property type="nucleotide sequence ID" value="NZ_CABJDW020000002.1"/>
</dbReference>
<keyword evidence="3" id="KW-0411">Iron-sulfur</keyword>
<dbReference type="AlphaFoldDB" id="A0A4P9CCI3"/>
<dbReference type="PROSITE" id="PS00198">
    <property type="entry name" value="4FE4S_FER_1"/>
    <property type="match status" value="2"/>
</dbReference>
<feature type="domain" description="4Fe-4S ferredoxin-type" evidence="4">
    <location>
        <begin position="44"/>
        <end position="73"/>
    </location>
</feature>
<keyword evidence="2" id="KW-0408">Iron</keyword>
<gene>
    <name evidence="5" type="ORF">CPZ25_019415</name>
</gene>
<reference evidence="5 6" key="1">
    <citation type="submission" date="2018-05" db="EMBL/GenBank/DDBJ databases">
        <title>Genome comparison of Eubacterium sp.</title>
        <authorList>
            <person name="Feng Y."/>
            <person name="Sanchez-Andrea I."/>
            <person name="Stams A.J.M."/>
            <person name="De Vos W.M."/>
        </authorList>
    </citation>
    <scope>NUCLEOTIDE SEQUENCE [LARGE SCALE GENOMIC DNA]</scope>
    <source>
        <strain evidence="5 6">YI</strain>
    </source>
</reference>
<accession>A0A4P9CCI3</accession>
<evidence type="ECO:0000259" key="4">
    <source>
        <dbReference type="PROSITE" id="PS51379"/>
    </source>
</evidence>
<organism evidence="5 6">
    <name type="scientific">Eubacterium maltosivorans</name>
    <dbReference type="NCBI Taxonomy" id="2041044"/>
    <lineage>
        <taxon>Bacteria</taxon>
        <taxon>Bacillati</taxon>
        <taxon>Bacillota</taxon>
        <taxon>Clostridia</taxon>
        <taxon>Eubacteriales</taxon>
        <taxon>Eubacteriaceae</taxon>
        <taxon>Eubacterium</taxon>
    </lineage>
</organism>
<evidence type="ECO:0000256" key="3">
    <source>
        <dbReference type="ARBA" id="ARBA00023014"/>
    </source>
</evidence>
<sequence>MARAKGNVIIDEFYCKGCELCVSVCPKDILALDETRLNISGYNPCMVTDMGECIACANCAKMCPEAAITVEKCD</sequence>
<dbReference type="InterPro" id="IPR017896">
    <property type="entry name" value="4Fe4S_Fe-S-bd"/>
</dbReference>
<evidence type="ECO:0000256" key="2">
    <source>
        <dbReference type="ARBA" id="ARBA00023004"/>
    </source>
</evidence>
<evidence type="ECO:0000313" key="6">
    <source>
        <dbReference type="Proteomes" id="UP000218387"/>
    </source>
</evidence>
<dbReference type="InterPro" id="IPR017900">
    <property type="entry name" value="4Fe4S_Fe_S_CS"/>
</dbReference>
<proteinExistence type="predicted"/>
<keyword evidence="6" id="KW-1185">Reference proteome</keyword>
<evidence type="ECO:0000256" key="1">
    <source>
        <dbReference type="ARBA" id="ARBA00022723"/>
    </source>
</evidence>
<keyword evidence="1" id="KW-0479">Metal-binding</keyword>
<dbReference type="KEGG" id="emt:CPZ25_019415"/>
<dbReference type="EMBL" id="CP029487">
    <property type="protein sequence ID" value="QCT73394.1"/>
    <property type="molecule type" value="Genomic_DNA"/>
</dbReference>
<feature type="domain" description="4Fe-4S ferredoxin-type" evidence="4">
    <location>
        <begin position="6"/>
        <end position="35"/>
    </location>
</feature>
<name>A0A4P9CCI3_EUBML</name>
<dbReference type="Pfam" id="PF12838">
    <property type="entry name" value="Fer4_7"/>
    <property type="match status" value="1"/>
</dbReference>
<dbReference type="GO" id="GO:0046872">
    <property type="term" value="F:metal ion binding"/>
    <property type="evidence" value="ECO:0007669"/>
    <property type="project" value="UniProtKB-KW"/>
</dbReference>
<dbReference type="SUPFAM" id="SSF54862">
    <property type="entry name" value="4Fe-4S ferredoxins"/>
    <property type="match status" value="1"/>
</dbReference>
<protein>
    <submittedName>
        <fullName evidence="5">4Fe-4S dicluster domain-containing protein</fullName>
    </submittedName>
</protein>
<dbReference type="PANTHER" id="PTHR43122:SF1">
    <property type="entry name" value="IRON-SULFUR-BINDING PROTEIN"/>
    <property type="match status" value="1"/>
</dbReference>
<dbReference type="PROSITE" id="PS51379">
    <property type="entry name" value="4FE4S_FER_2"/>
    <property type="match status" value="2"/>
</dbReference>
<dbReference type="GeneID" id="68364402"/>
<dbReference type="Proteomes" id="UP000218387">
    <property type="component" value="Chromosome"/>
</dbReference>
<dbReference type="GO" id="GO:0051536">
    <property type="term" value="F:iron-sulfur cluster binding"/>
    <property type="evidence" value="ECO:0007669"/>
    <property type="project" value="UniProtKB-KW"/>
</dbReference>